<dbReference type="EMBL" id="HBUF01194183">
    <property type="protein sequence ID" value="CAG6659416.1"/>
    <property type="molecule type" value="Transcribed_RNA"/>
</dbReference>
<organism evidence="10">
    <name type="scientific">Cacopsylla melanoneura</name>
    <dbReference type="NCBI Taxonomy" id="428564"/>
    <lineage>
        <taxon>Eukaryota</taxon>
        <taxon>Metazoa</taxon>
        <taxon>Ecdysozoa</taxon>
        <taxon>Arthropoda</taxon>
        <taxon>Hexapoda</taxon>
        <taxon>Insecta</taxon>
        <taxon>Pterygota</taxon>
        <taxon>Neoptera</taxon>
        <taxon>Paraneoptera</taxon>
        <taxon>Hemiptera</taxon>
        <taxon>Sternorrhyncha</taxon>
        <taxon>Psylloidea</taxon>
        <taxon>Psyllidae</taxon>
        <taxon>Psyllinae</taxon>
        <taxon>Cacopsylla</taxon>
    </lineage>
</organism>
<dbReference type="EMBL" id="HBUF01541369">
    <property type="protein sequence ID" value="CAG6755188.1"/>
    <property type="molecule type" value="Transcribed_RNA"/>
</dbReference>
<evidence type="ECO:0000313" key="10">
    <source>
        <dbReference type="EMBL" id="CAG6755188.1"/>
    </source>
</evidence>
<accession>A0A8D9EIF0</accession>
<dbReference type="Pfam" id="PF17064">
    <property type="entry name" value="QVR"/>
    <property type="match status" value="1"/>
</dbReference>
<keyword evidence="7" id="KW-0325">Glycoprotein</keyword>
<evidence type="ECO:0000256" key="4">
    <source>
        <dbReference type="ARBA" id="ARBA00022729"/>
    </source>
</evidence>
<evidence type="ECO:0000256" key="1">
    <source>
        <dbReference type="ARBA" id="ARBA00004589"/>
    </source>
</evidence>
<evidence type="ECO:0000256" key="7">
    <source>
        <dbReference type="ARBA" id="ARBA00023180"/>
    </source>
</evidence>
<keyword evidence="5 9" id="KW-1133">Transmembrane helix</keyword>
<dbReference type="SUPFAM" id="SSF57302">
    <property type="entry name" value="Snake toxin-like"/>
    <property type="match status" value="1"/>
</dbReference>
<comment type="subcellular location">
    <subcellularLocation>
        <location evidence="1">Membrane</location>
        <topology evidence="1">Lipid-anchor</topology>
        <topology evidence="1">GPI-anchor</topology>
    </subcellularLocation>
</comment>
<proteinExistence type="predicted"/>
<dbReference type="InterPro" id="IPR045860">
    <property type="entry name" value="Snake_toxin-like_sf"/>
</dbReference>
<dbReference type="EMBL" id="HBUF01541368">
    <property type="protein sequence ID" value="CAG6755187.1"/>
    <property type="molecule type" value="Transcribed_RNA"/>
</dbReference>
<feature type="transmembrane region" description="Helical" evidence="9">
    <location>
        <begin position="6"/>
        <end position="28"/>
    </location>
</feature>
<dbReference type="GO" id="GO:0098552">
    <property type="term" value="C:side of membrane"/>
    <property type="evidence" value="ECO:0007669"/>
    <property type="project" value="UniProtKB-KW"/>
</dbReference>
<evidence type="ECO:0000256" key="8">
    <source>
        <dbReference type="ARBA" id="ARBA00023288"/>
    </source>
</evidence>
<dbReference type="EMBL" id="HBUF01046270">
    <property type="protein sequence ID" value="CAG6619782.1"/>
    <property type="molecule type" value="Transcribed_RNA"/>
</dbReference>
<evidence type="ECO:0000256" key="6">
    <source>
        <dbReference type="ARBA" id="ARBA00023136"/>
    </source>
</evidence>
<dbReference type="EMBL" id="HBUF01366513">
    <property type="protein sequence ID" value="CAG6723854.1"/>
    <property type="molecule type" value="Transcribed_RNA"/>
</dbReference>
<evidence type="ECO:0008006" key="11">
    <source>
        <dbReference type="Google" id="ProtNLM"/>
    </source>
</evidence>
<dbReference type="AlphaFoldDB" id="A0A8D9EIF0"/>
<dbReference type="EMBL" id="HBUF01366512">
    <property type="protein sequence ID" value="CAG6723853.1"/>
    <property type="molecule type" value="Transcribed_RNA"/>
</dbReference>
<dbReference type="EMBL" id="HBUF01366514">
    <property type="protein sequence ID" value="CAG6723855.1"/>
    <property type="molecule type" value="Transcribed_RNA"/>
</dbReference>
<feature type="transmembrane region" description="Helical" evidence="9">
    <location>
        <begin position="131"/>
        <end position="149"/>
    </location>
</feature>
<reference evidence="10" key="1">
    <citation type="submission" date="2021-05" db="EMBL/GenBank/DDBJ databases">
        <authorList>
            <person name="Alioto T."/>
            <person name="Alioto T."/>
            <person name="Gomez Garrido J."/>
        </authorList>
    </citation>
    <scope>NUCLEOTIDE SEQUENCE</scope>
</reference>
<dbReference type="InterPro" id="IPR050975">
    <property type="entry name" value="Sleep_regulator"/>
</dbReference>
<keyword evidence="3 9" id="KW-0812">Transmembrane</keyword>
<evidence type="ECO:0000256" key="2">
    <source>
        <dbReference type="ARBA" id="ARBA00022622"/>
    </source>
</evidence>
<dbReference type="InterPro" id="IPR031424">
    <property type="entry name" value="QVR-like"/>
</dbReference>
<keyword evidence="4" id="KW-0732">Signal</keyword>
<keyword evidence="2" id="KW-0336">GPI-anchor</keyword>
<protein>
    <recommendedName>
        <fullName evidence="11">Protein sleepless</fullName>
    </recommendedName>
</protein>
<dbReference type="PANTHER" id="PTHR33562:SF17">
    <property type="entry name" value="PROTEIN QUIVER"/>
    <property type="match status" value="1"/>
</dbReference>
<dbReference type="GO" id="GO:0032222">
    <property type="term" value="P:regulation of synaptic transmission, cholinergic"/>
    <property type="evidence" value="ECO:0007669"/>
    <property type="project" value="InterPro"/>
</dbReference>
<keyword evidence="8" id="KW-0449">Lipoprotein</keyword>
<dbReference type="EMBL" id="HBUF01046269">
    <property type="protein sequence ID" value="CAG6619779.1"/>
    <property type="molecule type" value="Transcribed_RNA"/>
</dbReference>
<dbReference type="EMBL" id="HBUF01194184">
    <property type="protein sequence ID" value="CAG6659417.1"/>
    <property type="molecule type" value="Transcribed_RNA"/>
</dbReference>
<sequence length="152" mass="17136">MKCDQVYVLTTFIVASFSFKLGVSISCYQCNSAYDPRCGDPFDPYTLGVVNCSLLPVPEHLIHNDYEVPVICRKIIQKIYSKRRVIRGCGYITEDRTECYRRSGTFDVDSTFCACKDDICNGSHSLGPSRWFLVTSVIAALIILVTWNGQLL</sequence>
<keyword evidence="6 9" id="KW-0472">Membrane</keyword>
<evidence type="ECO:0000256" key="3">
    <source>
        <dbReference type="ARBA" id="ARBA00022692"/>
    </source>
</evidence>
<evidence type="ECO:0000256" key="5">
    <source>
        <dbReference type="ARBA" id="ARBA00022989"/>
    </source>
</evidence>
<name>A0A8D9EIF0_9HEMI</name>
<dbReference type="GO" id="GO:0030431">
    <property type="term" value="P:sleep"/>
    <property type="evidence" value="ECO:0007669"/>
    <property type="project" value="InterPro"/>
</dbReference>
<evidence type="ECO:0000256" key="9">
    <source>
        <dbReference type="SAM" id="Phobius"/>
    </source>
</evidence>
<dbReference type="PANTHER" id="PTHR33562">
    <property type="entry name" value="ATILLA, ISOFORM B-RELATED-RELATED"/>
    <property type="match status" value="1"/>
</dbReference>